<dbReference type="InterPro" id="IPR036291">
    <property type="entry name" value="NAD(P)-bd_dom_sf"/>
</dbReference>
<dbReference type="Gene3D" id="3.40.50.720">
    <property type="entry name" value="NAD(P)-binding Rossmann-like Domain"/>
    <property type="match status" value="1"/>
</dbReference>
<keyword evidence="2" id="KW-0560">Oxidoreductase</keyword>
<protein>
    <submittedName>
        <fullName evidence="3">Dehydrogenase</fullName>
    </submittedName>
</protein>
<dbReference type="InterPro" id="IPR002347">
    <property type="entry name" value="SDR_fam"/>
</dbReference>
<proteinExistence type="inferred from homology"/>
<dbReference type="GO" id="GO:0016491">
    <property type="term" value="F:oxidoreductase activity"/>
    <property type="evidence" value="ECO:0007669"/>
    <property type="project" value="UniProtKB-KW"/>
</dbReference>
<dbReference type="PANTHER" id="PTHR43180:SF66">
    <property type="entry name" value="SHORT-CHAIN DEHYDROGENASE_REDUCTASE FAMILY PROTEIN"/>
    <property type="match status" value="1"/>
</dbReference>
<dbReference type="RefSeq" id="WP_065016418.1">
    <property type="nucleotide sequence ID" value="NZ_LZKJ01000197.1"/>
</dbReference>
<comment type="caution">
    <text evidence="3">The sequence shown here is derived from an EMBL/GenBank/DDBJ whole genome shotgun (WGS) entry which is preliminary data.</text>
</comment>
<reference evidence="4" key="1">
    <citation type="submission" date="2016-06" db="EMBL/GenBank/DDBJ databases">
        <authorList>
            <person name="Sutton G."/>
            <person name="Brinkac L."/>
            <person name="Sanka R."/>
            <person name="Adams M."/>
            <person name="Lau E."/>
            <person name="Sam S."/>
            <person name="Sreng N."/>
            <person name="Him V."/>
            <person name="Kerleguer A."/>
            <person name="Cheng S."/>
        </authorList>
    </citation>
    <scope>NUCLEOTIDE SEQUENCE [LARGE SCALE GENOMIC DNA]</scope>
    <source>
        <strain evidence="4">E861</strain>
    </source>
</reference>
<sequence>MKVDHKVAIVTGGGGGIGGALAAKLAQQGAWVVVADLDPAAAAKVVEQINAERSGAAVSAGANVSDTTEIRELIALAQSEFGPVDLYFANAGITGPAGLDISEDDWDRSIDVNLRAHIRAAQLLIPEWIERGEGYFVSTASAAGLLTQLGSAAYSVTKHAAVGFAEWLNITYGDQGVRVSCLCPMGVNTKLLYSGEQSGDPLGDLATRAVTTAGDVLEPAAVADSVLAAIDEERFLILPHPQVLDMYRQKGTDYDRWLHGMRRYQRSLQGETR</sequence>
<evidence type="ECO:0000256" key="2">
    <source>
        <dbReference type="ARBA" id="ARBA00023002"/>
    </source>
</evidence>
<dbReference type="AlphaFoldDB" id="A0A1A2YRJ6"/>
<name>A0A1A2YRJ6_9MYCO</name>
<dbReference type="Pfam" id="PF00106">
    <property type="entry name" value="adh_short"/>
    <property type="match status" value="1"/>
</dbReference>
<evidence type="ECO:0000313" key="3">
    <source>
        <dbReference type="EMBL" id="OBI40630.1"/>
    </source>
</evidence>
<dbReference type="Proteomes" id="UP000093592">
    <property type="component" value="Unassembled WGS sequence"/>
</dbReference>
<comment type="similarity">
    <text evidence="1">Belongs to the short-chain dehydrogenases/reductases (SDR) family.</text>
</comment>
<evidence type="ECO:0000256" key="1">
    <source>
        <dbReference type="ARBA" id="ARBA00006484"/>
    </source>
</evidence>
<evidence type="ECO:0000313" key="4">
    <source>
        <dbReference type="Proteomes" id="UP000093592"/>
    </source>
</evidence>
<dbReference type="SUPFAM" id="SSF51735">
    <property type="entry name" value="NAD(P)-binding Rossmann-fold domains"/>
    <property type="match status" value="1"/>
</dbReference>
<dbReference type="OrthoDB" id="210852at2"/>
<dbReference type="PANTHER" id="PTHR43180">
    <property type="entry name" value="3-OXOACYL-(ACYL-CARRIER-PROTEIN) REDUCTASE (AFU_ORTHOLOGUE AFUA_6G11210)"/>
    <property type="match status" value="1"/>
</dbReference>
<dbReference type="CDD" id="cd05233">
    <property type="entry name" value="SDR_c"/>
    <property type="match status" value="1"/>
</dbReference>
<accession>A0A1A2YRJ6</accession>
<dbReference type="EMBL" id="LZKJ01000197">
    <property type="protein sequence ID" value="OBI40630.1"/>
    <property type="molecule type" value="Genomic_DNA"/>
</dbReference>
<organism evidence="3 4">
    <name type="scientific">Mycobacterium kyorinense</name>
    <dbReference type="NCBI Taxonomy" id="487514"/>
    <lineage>
        <taxon>Bacteria</taxon>
        <taxon>Bacillati</taxon>
        <taxon>Actinomycetota</taxon>
        <taxon>Actinomycetes</taxon>
        <taxon>Mycobacteriales</taxon>
        <taxon>Mycobacteriaceae</taxon>
        <taxon>Mycobacterium</taxon>
    </lineage>
</organism>
<gene>
    <name evidence="3" type="ORF">A5707_09200</name>
</gene>
<dbReference type="PRINTS" id="PR00081">
    <property type="entry name" value="GDHRDH"/>
</dbReference>